<dbReference type="SUPFAM" id="SSF81901">
    <property type="entry name" value="HCP-like"/>
    <property type="match status" value="1"/>
</dbReference>
<reference evidence="1 2" key="1">
    <citation type="submission" date="2018-06" db="EMBL/GenBank/DDBJ databases">
        <title>Comparative genomics reveals the genomic features of Rhizophagus irregularis, R. cerebriforme, R. diaphanum and Gigaspora rosea, and their symbiotic lifestyle signature.</title>
        <authorList>
            <person name="Morin E."/>
            <person name="San Clemente H."/>
            <person name="Chen E.C.H."/>
            <person name="De La Providencia I."/>
            <person name="Hainaut M."/>
            <person name="Kuo A."/>
            <person name="Kohler A."/>
            <person name="Murat C."/>
            <person name="Tang N."/>
            <person name="Roy S."/>
            <person name="Loubradou J."/>
            <person name="Henrissat B."/>
            <person name="Grigoriev I.V."/>
            <person name="Corradi N."/>
            <person name="Roux C."/>
            <person name="Martin F.M."/>
        </authorList>
    </citation>
    <scope>NUCLEOTIDE SEQUENCE [LARGE SCALE GENOMIC DNA]</scope>
    <source>
        <strain evidence="1 2">DAOM 194757</strain>
    </source>
</reference>
<accession>A0A397U7R4</accession>
<dbReference type="InterPro" id="IPR006597">
    <property type="entry name" value="Sel1-like"/>
</dbReference>
<dbReference type="InterPro" id="IPR011990">
    <property type="entry name" value="TPR-like_helical_dom_sf"/>
</dbReference>
<dbReference type="Gene3D" id="1.25.40.10">
    <property type="entry name" value="Tetratricopeptide repeat domain"/>
    <property type="match status" value="1"/>
</dbReference>
<dbReference type="Proteomes" id="UP000266673">
    <property type="component" value="Unassembled WGS sequence"/>
</dbReference>
<dbReference type="EMBL" id="QKWP01002047">
    <property type="protein sequence ID" value="RIB05118.1"/>
    <property type="molecule type" value="Genomic_DNA"/>
</dbReference>
<comment type="caution">
    <text evidence="1">The sequence shown here is derived from an EMBL/GenBank/DDBJ whole genome shotgun (WGS) entry which is preliminary data.</text>
</comment>
<name>A0A397U7R4_9GLOM</name>
<proteinExistence type="predicted"/>
<organism evidence="1 2">
    <name type="scientific">Gigaspora rosea</name>
    <dbReference type="NCBI Taxonomy" id="44941"/>
    <lineage>
        <taxon>Eukaryota</taxon>
        <taxon>Fungi</taxon>
        <taxon>Fungi incertae sedis</taxon>
        <taxon>Mucoromycota</taxon>
        <taxon>Glomeromycotina</taxon>
        <taxon>Glomeromycetes</taxon>
        <taxon>Diversisporales</taxon>
        <taxon>Gigasporaceae</taxon>
        <taxon>Gigaspora</taxon>
    </lineage>
</organism>
<dbReference type="AlphaFoldDB" id="A0A397U7R4"/>
<keyword evidence="2" id="KW-1185">Reference proteome</keyword>
<evidence type="ECO:0000313" key="2">
    <source>
        <dbReference type="Proteomes" id="UP000266673"/>
    </source>
</evidence>
<protein>
    <recommendedName>
        <fullName evidence="3">Sel1 repeat family protein</fullName>
    </recommendedName>
</protein>
<dbReference type="Pfam" id="PF08238">
    <property type="entry name" value="Sel1"/>
    <property type="match status" value="3"/>
</dbReference>
<sequence>MLNEELLSDANNDNDLFPLYQVSTEIKDSDGRNEVVYCYQNGIGVKTDEQMRNINGRLALAIVIKMRISVEKDEYRAFNYYQESLICVMFMCPRNVSSWRYFYQNGIGVEEDNRKALMYYQKSADMENADGIFKYYVYFLNRYGDNIGSERIKALKDALCNNTKLKGLDLLDRKESESRRALVDAFARTSH</sequence>
<dbReference type="OrthoDB" id="2384430at2759"/>
<evidence type="ECO:0000313" key="1">
    <source>
        <dbReference type="EMBL" id="RIB05118.1"/>
    </source>
</evidence>
<gene>
    <name evidence="1" type="ORF">C2G38_2220563</name>
</gene>
<evidence type="ECO:0008006" key="3">
    <source>
        <dbReference type="Google" id="ProtNLM"/>
    </source>
</evidence>